<proteinExistence type="predicted"/>
<evidence type="ECO:0000313" key="2">
    <source>
        <dbReference type="Proteomes" id="UP001168338"/>
    </source>
</evidence>
<sequence>MAVVEFIYPNVASVRQRGGLAERWALADAAGCSYVEMPADLVKNRTEVERTGQDVGSFLSAASIELLYESGGGVDGGVRYILHTEPSVPRRDGYDLVTQTPLRWYDDAWVTTFVEMLLGIEEFLGSPAAAVEIHPGDARNTHEDLILAVDDIVEAHESAFGFAPLVLLENRTNQIIADGADMAAFWDCIRTEAPETACRFGFVIDLQQLYAVTRGRLAAAFSEVPQRAIAGLHVHHRHRCPSPSDPIAWEDVFAVVRKIDRPLLVTPAVHDARRVQDAMGFCRRMLGNG</sequence>
<protein>
    <recommendedName>
        <fullName evidence="3">Sugar phosphate isomerase/epimerase</fullName>
    </recommendedName>
</protein>
<name>A0ABT8MDD6_9EURY</name>
<gene>
    <name evidence="1" type="ORF">FGU65_13875</name>
</gene>
<reference evidence="1" key="1">
    <citation type="submission" date="2019-05" db="EMBL/GenBank/DDBJ databases">
        <title>Methanoculleus sp. FWC-SCC1, a methanogenic archaeon isolated from deep marine cold seep.</title>
        <authorList>
            <person name="Chen Y.-W."/>
            <person name="Chen S.-C."/>
            <person name="Teng N.-H."/>
            <person name="Lai M.-C."/>
        </authorList>
    </citation>
    <scope>NUCLEOTIDE SEQUENCE</scope>
    <source>
        <strain evidence="1">FWC-SCC1</strain>
    </source>
</reference>
<evidence type="ECO:0000313" key="1">
    <source>
        <dbReference type="EMBL" id="MDN7025959.1"/>
    </source>
</evidence>
<comment type="caution">
    <text evidence="1">The sequence shown here is derived from an EMBL/GenBank/DDBJ whole genome shotgun (WGS) entry which is preliminary data.</text>
</comment>
<dbReference type="Proteomes" id="UP001168338">
    <property type="component" value="Unassembled WGS sequence"/>
</dbReference>
<organism evidence="1 2">
    <name type="scientific">Methanoculleus frigidifontis</name>
    <dbReference type="NCBI Taxonomy" id="2584085"/>
    <lineage>
        <taxon>Archaea</taxon>
        <taxon>Methanobacteriati</taxon>
        <taxon>Methanobacteriota</taxon>
        <taxon>Stenosarchaea group</taxon>
        <taxon>Methanomicrobia</taxon>
        <taxon>Methanomicrobiales</taxon>
        <taxon>Methanomicrobiaceae</taxon>
        <taxon>Methanoculleus</taxon>
    </lineage>
</organism>
<keyword evidence="2" id="KW-1185">Reference proteome</keyword>
<accession>A0ABT8MDD6</accession>
<evidence type="ECO:0008006" key="3">
    <source>
        <dbReference type="Google" id="ProtNLM"/>
    </source>
</evidence>
<dbReference type="EMBL" id="VCYH01000012">
    <property type="protein sequence ID" value="MDN7025959.1"/>
    <property type="molecule type" value="Genomic_DNA"/>
</dbReference>
<dbReference type="RefSeq" id="WP_301665158.1">
    <property type="nucleotide sequence ID" value="NZ_VCYH01000012.1"/>
</dbReference>